<accession>A0A8H7I3K8</accession>
<gene>
    <name evidence="2" type="ORF">RHS01_07765</name>
    <name evidence="1" type="ORF">RHS01_11095</name>
</gene>
<sequence>MGSVRPVEVTKRTAVRTGFSAVNVVCIIEGVFEVAADGARATSDGAVDEAGVLGAAVNVCLVATVSYPDVVGERIGVMAILFASGAPIVTSGGATHADAGTVDAICIIEGIFEGAAGGSRTTSHLAVDEAEVLGTATGDACLLTTVSCLEDFDGCAGTGVLVFASGVPIATTEGATLGGTDADTPLGAGGRAFALTGIFVAFEKLDAPS</sequence>
<dbReference type="Proteomes" id="UP000614334">
    <property type="component" value="Unassembled WGS sequence"/>
</dbReference>
<evidence type="ECO:0000313" key="1">
    <source>
        <dbReference type="EMBL" id="KAF8748053.1"/>
    </source>
</evidence>
<evidence type="ECO:0000313" key="3">
    <source>
        <dbReference type="Proteomes" id="UP000614334"/>
    </source>
</evidence>
<comment type="caution">
    <text evidence="1">The sequence shown here is derived from an EMBL/GenBank/DDBJ whole genome shotgun (WGS) entry which is preliminary data.</text>
</comment>
<dbReference type="EMBL" id="JACYCF010000016">
    <property type="protein sequence ID" value="KAF8752300.1"/>
    <property type="molecule type" value="Genomic_DNA"/>
</dbReference>
<dbReference type="AlphaFoldDB" id="A0A8H7I3K8"/>
<organism evidence="1 3">
    <name type="scientific">Rhizoctonia solani</name>
    <dbReference type="NCBI Taxonomy" id="456999"/>
    <lineage>
        <taxon>Eukaryota</taxon>
        <taxon>Fungi</taxon>
        <taxon>Dikarya</taxon>
        <taxon>Basidiomycota</taxon>
        <taxon>Agaricomycotina</taxon>
        <taxon>Agaricomycetes</taxon>
        <taxon>Cantharellales</taxon>
        <taxon>Ceratobasidiaceae</taxon>
        <taxon>Rhizoctonia</taxon>
    </lineage>
</organism>
<name>A0A8H7I3K8_9AGAM</name>
<evidence type="ECO:0000313" key="2">
    <source>
        <dbReference type="EMBL" id="KAF8752300.1"/>
    </source>
</evidence>
<dbReference type="EMBL" id="JACYCF010000050">
    <property type="protein sequence ID" value="KAF8748053.1"/>
    <property type="molecule type" value="Genomic_DNA"/>
</dbReference>
<reference evidence="1" key="1">
    <citation type="submission" date="2020-09" db="EMBL/GenBank/DDBJ databases">
        <title>Comparative genome analyses of four rice-infecting Rhizoctonia solani isolates reveal extensive enrichment of homogalacturonan modification genes.</title>
        <authorList>
            <person name="Lee D.-Y."/>
            <person name="Jeon J."/>
            <person name="Kim K.-T."/>
            <person name="Cheong K."/>
            <person name="Song H."/>
            <person name="Choi G."/>
            <person name="Ko J."/>
            <person name="Opiyo S.O."/>
            <person name="Zuo S."/>
            <person name="Madhav S."/>
            <person name="Lee Y.-H."/>
            <person name="Wang G.-L."/>
        </authorList>
    </citation>
    <scope>NUCLEOTIDE SEQUENCE</scope>
    <source>
        <strain evidence="1">AG1-IA B2</strain>
    </source>
</reference>
<protein>
    <submittedName>
        <fullName evidence="1">Uncharacterized protein</fullName>
    </submittedName>
</protein>
<proteinExistence type="predicted"/>